<dbReference type="InterPro" id="IPR003961">
    <property type="entry name" value="FN3_dom"/>
</dbReference>
<dbReference type="InterPro" id="IPR036116">
    <property type="entry name" value="FN3_sf"/>
</dbReference>
<feature type="compositionally biased region" description="Pro residues" evidence="4">
    <location>
        <begin position="442"/>
        <end position="451"/>
    </location>
</feature>
<keyword evidence="2" id="KW-0378">Hydrolase</keyword>
<feature type="domain" description="Fibronectin type-III" evidence="6">
    <location>
        <begin position="450"/>
        <end position="533"/>
    </location>
</feature>
<keyword evidence="5" id="KW-0732">Signal</keyword>
<evidence type="ECO:0000256" key="5">
    <source>
        <dbReference type="SAM" id="SignalP"/>
    </source>
</evidence>
<reference evidence="7 8" key="1">
    <citation type="submission" date="2020-08" db="EMBL/GenBank/DDBJ databases">
        <title>Sequencing the genomes of 1000 actinobacteria strains.</title>
        <authorList>
            <person name="Klenk H.-P."/>
        </authorList>
    </citation>
    <scope>NUCLEOTIDE SEQUENCE [LARGE SCALE GENOMIC DNA]</scope>
    <source>
        <strain evidence="7 8">DSM 45362</strain>
    </source>
</reference>
<dbReference type="GO" id="GO:0016798">
    <property type="term" value="F:hydrolase activity, acting on glycosyl bonds"/>
    <property type="evidence" value="ECO:0007669"/>
    <property type="project" value="UniProtKB-KW"/>
</dbReference>
<evidence type="ECO:0000256" key="4">
    <source>
        <dbReference type="SAM" id="MobiDB-lite"/>
    </source>
</evidence>
<accession>A0A841C0K3</accession>
<sequence>MRRGRWRPALRRLAVVALLVPLAVAVGPAPAEAAAPVQKGIQFGQALNVENCSRNPATIRFLADPGVLAKTSWVRIDLRGAGGDYSDHAKPYCATLATAYQQLFAAIRAAAPQIQIIGLLSHDFVWGGTVGVSPQRYGDQIYAAACDARYLEVDVWEVWNEPNMPPGVEAGITAQAYGDLLEAASFAVDSCNRPGNIDKVISGGLLASPDTIHAVLAYLLDVDTRMGVNGIGHYASLAEAIDGLGMHPYLSPVDMETFLLDLYDDLLDFDVKATFYLTEFGWAVGDGGMNEPLQCQWLIDAFSRIAQHKSEIPAATFFTLTDFGFADKRFGLYDDYGNARPARNGYITNACVAVPPIAPGDLQVWATSPTSVMVSWADRSFNESGFLIRSGSTVQSAGGGILAVPFVNLTPGTTHCFTVESVNGSGSSPRSLPRCAATPAAGTPPQPPATPGKPVVTATSPTSVHITWQDNSGTADRFWIDTTVETHSEPGNHPWHDWNGLTPGLWTCFHIIAINAAGYSSWSEYTCLYMPTA</sequence>
<feature type="chain" id="PRO_5032448524" description="Fibronectin type-III domain-containing protein" evidence="5">
    <location>
        <begin position="34"/>
        <end position="533"/>
    </location>
</feature>
<feature type="region of interest" description="Disordered" evidence="4">
    <location>
        <begin position="424"/>
        <end position="458"/>
    </location>
</feature>
<dbReference type="InterPro" id="IPR017853">
    <property type="entry name" value="GH"/>
</dbReference>
<dbReference type="Gene3D" id="2.60.40.10">
    <property type="entry name" value="Immunoglobulins"/>
    <property type="match status" value="2"/>
</dbReference>
<dbReference type="InterPro" id="IPR050964">
    <property type="entry name" value="Striated_Muscle_Regulatory"/>
</dbReference>
<evidence type="ECO:0000313" key="7">
    <source>
        <dbReference type="EMBL" id="MBB5873904.1"/>
    </source>
</evidence>
<keyword evidence="8" id="KW-1185">Reference proteome</keyword>
<comment type="caution">
    <text evidence="7">The sequence shown here is derived from an EMBL/GenBank/DDBJ whole genome shotgun (WGS) entry which is preliminary data.</text>
</comment>
<dbReference type="EMBL" id="JACHMN010000003">
    <property type="protein sequence ID" value="MBB5873904.1"/>
    <property type="molecule type" value="Genomic_DNA"/>
</dbReference>
<evidence type="ECO:0000313" key="8">
    <source>
        <dbReference type="Proteomes" id="UP000587527"/>
    </source>
</evidence>
<dbReference type="PANTHER" id="PTHR13817:SF73">
    <property type="entry name" value="FIBRONECTIN TYPE-III DOMAIN-CONTAINING PROTEIN"/>
    <property type="match status" value="1"/>
</dbReference>
<dbReference type="Gene3D" id="3.20.20.80">
    <property type="entry name" value="Glycosidases"/>
    <property type="match status" value="1"/>
</dbReference>
<dbReference type="Proteomes" id="UP000587527">
    <property type="component" value="Unassembled WGS sequence"/>
</dbReference>
<feature type="domain" description="Fibronectin type-III" evidence="6">
    <location>
        <begin position="358"/>
        <end position="441"/>
    </location>
</feature>
<evidence type="ECO:0000256" key="3">
    <source>
        <dbReference type="ARBA" id="ARBA00023326"/>
    </source>
</evidence>
<protein>
    <recommendedName>
        <fullName evidence="6">Fibronectin type-III domain-containing protein</fullName>
    </recommendedName>
</protein>
<feature type="signal peptide" evidence="5">
    <location>
        <begin position="1"/>
        <end position="33"/>
    </location>
</feature>
<keyword evidence="3" id="KW-0624">Polysaccharide degradation</keyword>
<evidence type="ECO:0000256" key="1">
    <source>
        <dbReference type="ARBA" id="ARBA00022737"/>
    </source>
</evidence>
<organism evidence="7 8">
    <name type="scientific">Allocatelliglobosispora scoriae</name>
    <dbReference type="NCBI Taxonomy" id="643052"/>
    <lineage>
        <taxon>Bacteria</taxon>
        <taxon>Bacillati</taxon>
        <taxon>Actinomycetota</taxon>
        <taxon>Actinomycetes</taxon>
        <taxon>Micromonosporales</taxon>
        <taxon>Micromonosporaceae</taxon>
        <taxon>Allocatelliglobosispora</taxon>
    </lineage>
</organism>
<dbReference type="RefSeq" id="WP_184845576.1">
    <property type="nucleotide sequence ID" value="NZ_JACHMN010000003.1"/>
</dbReference>
<dbReference type="AlphaFoldDB" id="A0A841C0K3"/>
<gene>
    <name evidence="7" type="ORF">F4553_007338</name>
</gene>
<keyword evidence="2" id="KW-0326">Glycosidase</keyword>
<dbReference type="PROSITE" id="PS50853">
    <property type="entry name" value="FN3"/>
    <property type="match status" value="2"/>
</dbReference>
<keyword evidence="3" id="KW-0119">Carbohydrate metabolism</keyword>
<evidence type="ECO:0000256" key="2">
    <source>
        <dbReference type="ARBA" id="ARBA00023295"/>
    </source>
</evidence>
<dbReference type="PANTHER" id="PTHR13817">
    <property type="entry name" value="TITIN"/>
    <property type="match status" value="1"/>
</dbReference>
<keyword evidence="1" id="KW-0677">Repeat</keyword>
<name>A0A841C0K3_9ACTN</name>
<proteinExistence type="predicted"/>
<dbReference type="CDD" id="cd00063">
    <property type="entry name" value="FN3"/>
    <property type="match status" value="2"/>
</dbReference>
<dbReference type="SUPFAM" id="SSF49265">
    <property type="entry name" value="Fibronectin type III"/>
    <property type="match status" value="1"/>
</dbReference>
<dbReference type="GO" id="GO:0000272">
    <property type="term" value="P:polysaccharide catabolic process"/>
    <property type="evidence" value="ECO:0007669"/>
    <property type="project" value="UniProtKB-KW"/>
</dbReference>
<dbReference type="SMART" id="SM00060">
    <property type="entry name" value="FN3"/>
    <property type="match status" value="2"/>
</dbReference>
<evidence type="ECO:0000259" key="6">
    <source>
        <dbReference type="PROSITE" id="PS50853"/>
    </source>
</evidence>
<dbReference type="SUPFAM" id="SSF51445">
    <property type="entry name" value="(Trans)glycosidases"/>
    <property type="match status" value="1"/>
</dbReference>
<dbReference type="InterPro" id="IPR013783">
    <property type="entry name" value="Ig-like_fold"/>
</dbReference>